<evidence type="ECO:0000256" key="2">
    <source>
        <dbReference type="ARBA" id="ARBA00022692"/>
    </source>
</evidence>
<sequence>MESFMSRVGVIGVTLMAILAGFGAINSPYTTLVMFSRKVTDSQVKIVEYQLETTLQMIDEKKNEIESMRNKLKLQPLKKQKGVFNRLITKISSSNKFNDVGLNDLEHDFKSLQLIAEQMVNDLKSLTAEKIKWEGSQKFSGKIQNFMGYFFSVYCLYKIFTAVGNIIFHKVGNVDPVTNAIMVIGKHFGDEAIFDVQFLSQQLSFFLVGVMVTCSIRGLLIQLTKAFKFFSNYISASNIVLFLSQIIGMYSLSTVLMVRASLPVTYRSLINTSLGKIEFLFYQRWFDVIFVFSAILSVVFIYCIHQIQQDKYDVLDYYSTKQSSPNIGNEYGNANSESEFGETLGYKMNEHDSLTIP</sequence>
<evidence type="ECO:0000313" key="9">
    <source>
        <dbReference type="Proteomes" id="UP000245591"/>
    </source>
</evidence>
<keyword evidence="2 5" id="KW-0812">Transmembrane</keyword>
<feature type="transmembrane region" description="Helical" evidence="5">
    <location>
        <begin position="146"/>
        <end position="168"/>
    </location>
</feature>
<dbReference type="AlphaFoldDB" id="A0A2U1JB85"/>
<keyword evidence="4 5" id="KW-0472">Membrane</keyword>
<evidence type="ECO:0000259" key="6">
    <source>
        <dbReference type="Pfam" id="PF12430"/>
    </source>
</evidence>
<gene>
    <name evidence="8" type="ORF">BB558_001495</name>
</gene>
<protein>
    <recommendedName>
        <fullName evidence="10">Abscisic acid G-protein coupled receptor-like domain-containing protein</fullName>
    </recommendedName>
</protein>
<proteinExistence type="predicted"/>
<dbReference type="PANTHER" id="PTHR15948:SF0">
    <property type="entry name" value="GOLGI PH REGULATOR A-RELATED"/>
    <property type="match status" value="1"/>
</dbReference>
<keyword evidence="9" id="KW-1185">Reference proteome</keyword>
<evidence type="ECO:0000256" key="3">
    <source>
        <dbReference type="ARBA" id="ARBA00022989"/>
    </source>
</evidence>
<evidence type="ECO:0000256" key="4">
    <source>
        <dbReference type="ARBA" id="ARBA00023136"/>
    </source>
</evidence>
<comment type="caution">
    <text evidence="8">The sequence shown here is derived from an EMBL/GenBank/DDBJ whole genome shotgun (WGS) entry which is preliminary data.</text>
</comment>
<dbReference type="GO" id="GO:0016020">
    <property type="term" value="C:membrane"/>
    <property type="evidence" value="ECO:0007669"/>
    <property type="project" value="UniProtKB-SubCell"/>
</dbReference>
<dbReference type="InterPro" id="IPR025969">
    <property type="entry name" value="ABA_GPCR_dom"/>
</dbReference>
<evidence type="ECO:0000256" key="5">
    <source>
        <dbReference type="SAM" id="Phobius"/>
    </source>
</evidence>
<organism evidence="8 9">
    <name type="scientific">Smittium angustum</name>
    <dbReference type="NCBI Taxonomy" id="133377"/>
    <lineage>
        <taxon>Eukaryota</taxon>
        <taxon>Fungi</taxon>
        <taxon>Fungi incertae sedis</taxon>
        <taxon>Zoopagomycota</taxon>
        <taxon>Kickxellomycotina</taxon>
        <taxon>Harpellomycetes</taxon>
        <taxon>Harpellales</taxon>
        <taxon>Legeriomycetaceae</taxon>
        <taxon>Smittium</taxon>
    </lineage>
</organism>
<name>A0A2U1JB85_SMIAN</name>
<evidence type="ECO:0000256" key="1">
    <source>
        <dbReference type="ARBA" id="ARBA00004141"/>
    </source>
</evidence>
<evidence type="ECO:0000313" key="8">
    <source>
        <dbReference type="EMBL" id="PWA02357.1"/>
    </source>
</evidence>
<feature type="transmembrane region" description="Helical" evidence="5">
    <location>
        <begin position="282"/>
        <end position="304"/>
    </location>
</feature>
<dbReference type="InterPro" id="IPR022535">
    <property type="entry name" value="Golgi_pH-regulator_cons_dom"/>
</dbReference>
<dbReference type="PANTHER" id="PTHR15948">
    <property type="entry name" value="G-PROTEIN COUPLED RECEPTOR 89-RELATED"/>
    <property type="match status" value="1"/>
</dbReference>
<accession>A0A2U1JB85</accession>
<dbReference type="EMBL" id="MBFU01000081">
    <property type="protein sequence ID" value="PWA02357.1"/>
    <property type="molecule type" value="Genomic_DNA"/>
</dbReference>
<feature type="transmembrane region" description="Helical" evidence="5">
    <location>
        <begin position="240"/>
        <end position="262"/>
    </location>
</feature>
<dbReference type="InterPro" id="IPR015672">
    <property type="entry name" value="GPHR/GTG"/>
</dbReference>
<feature type="domain" description="Abscisic acid G-protein coupled receptor-like" evidence="6">
    <location>
        <begin position="136"/>
        <end position="305"/>
    </location>
</feature>
<feature type="transmembrane region" description="Helical" evidence="5">
    <location>
        <begin position="6"/>
        <end position="25"/>
    </location>
</feature>
<evidence type="ECO:0000259" key="7">
    <source>
        <dbReference type="Pfam" id="PF12537"/>
    </source>
</evidence>
<dbReference type="Pfam" id="PF12430">
    <property type="entry name" value="ABA_GPCR"/>
    <property type="match status" value="1"/>
</dbReference>
<feature type="transmembrane region" description="Helical" evidence="5">
    <location>
        <begin position="203"/>
        <end position="220"/>
    </location>
</feature>
<dbReference type="Pfam" id="PF12537">
    <property type="entry name" value="GPHR_N"/>
    <property type="match status" value="1"/>
</dbReference>
<keyword evidence="3 5" id="KW-1133">Transmembrane helix</keyword>
<feature type="domain" description="Golgi pH regulator conserved" evidence="7">
    <location>
        <begin position="1"/>
        <end position="65"/>
    </location>
</feature>
<dbReference type="Proteomes" id="UP000245591">
    <property type="component" value="Unassembled WGS sequence"/>
</dbReference>
<evidence type="ECO:0008006" key="10">
    <source>
        <dbReference type="Google" id="ProtNLM"/>
    </source>
</evidence>
<reference evidence="8 9" key="1">
    <citation type="journal article" date="2018" name="MBio">
        <title>Comparative Genomics Reveals the Core Gene Toolbox for the Fungus-Insect Symbiosis.</title>
        <authorList>
            <person name="Wang Y."/>
            <person name="Stata M."/>
            <person name="Wang W."/>
            <person name="Stajich J.E."/>
            <person name="White M.M."/>
            <person name="Moncalvo J.M."/>
        </authorList>
    </citation>
    <scope>NUCLEOTIDE SEQUENCE [LARGE SCALE GENOMIC DNA]</scope>
    <source>
        <strain evidence="8 9">AUS-126-30</strain>
    </source>
</reference>
<comment type="subcellular location">
    <subcellularLocation>
        <location evidence="1">Membrane</location>
        <topology evidence="1">Multi-pass membrane protein</topology>
    </subcellularLocation>
</comment>